<feature type="region of interest" description="Disordered" evidence="1">
    <location>
        <begin position="129"/>
        <end position="181"/>
    </location>
</feature>
<feature type="compositionally biased region" description="Polar residues" evidence="1">
    <location>
        <begin position="151"/>
        <end position="162"/>
    </location>
</feature>
<gene>
    <name evidence="2" type="ORF">SISNIDRAFT_465722</name>
</gene>
<feature type="region of interest" description="Disordered" evidence="1">
    <location>
        <begin position="34"/>
        <end position="73"/>
    </location>
</feature>
<dbReference type="Proteomes" id="UP000076722">
    <property type="component" value="Unassembled WGS sequence"/>
</dbReference>
<organism evidence="2 3">
    <name type="scientific">Sistotremastrum niveocremeum HHB9708</name>
    <dbReference type="NCBI Taxonomy" id="1314777"/>
    <lineage>
        <taxon>Eukaryota</taxon>
        <taxon>Fungi</taxon>
        <taxon>Dikarya</taxon>
        <taxon>Basidiomycota</taxon>
        <taxon>Agaricomycotina</taxon>
        <taxon>Agaricomycetes</taxon>
        <taxon>Sistotremastrales</taxon>
        <taxon>Sistotremastraceae</taxon>
        <taxon>Sertulicium</taxon>
        <taxon>Sertulicium niveocremeum</taxon>
    </lineage>
</organism>
<feature type="compositionally biased region" description="Polar residues" evidence="1">
    <location>
        <begin position="170"/>
        <end position="181"/>
    </location>
</feature>
<accession>A0A164VJM7</accession>
<reference evidence="2 3" key="1">
    <citation type="journal article" date="2016" name="Mol. Biol. Evol.">
        <title>Comparative Genomics of Early-Diverging Mushroom-Forming Fungi Provides Insights into the Origins of Lignocellulose Decay Capabilities.</title>
        <authorList>
            <person name="Nagy L.G."/>
            <person name="Riley R."/>
            <person name="Tritt A."/>
            <person name="Adam C."/>
            <person name="Daum C."/>
            <person name="Floudas D."/>
            <person name="Sun H."/>
            <person name="Yadav J.S."/>
            <person name="Pangilinan J."/>
            <person name="Larsson K.H."/>
            <person name="Matsuura K."/>
            <person name="Barry K."/>
            <person name="Labutti K."/>
            <person name="Kuo R."/>
            <person name="Ohm R.A."/>
            <person name="Bhattacharya S.S."/>
            <person name="Shirouzu T."/>
            <person name="Yoshinaga Y."/>
            <person name="Martin F.M."/>
            <person name="Grigoriev I.V."/>
            <person name="Hibbett D.S."/>
        </authorList>
    </citation>
    <scope>NUCLEOTIDE SEQUENCE [LARGE SCALE GENOMIC DNA]</scope>
    <source>
        <strain evidence="2 3">HHB9708</strain>
    </source>
</reference>
<evidence type="ECO:0000313" key="3">
    <source>
        <dbReference type="Proteomes" id="UP000076722"/>
    </source>
</evidence>
<sequence length="181" mass="19597">MWNKARRRNEALAGKGATQTEYHGSKKLELATFADSDDQSRAHPSGNGGLDNMFLNGNLGEEETQERRDSWGQGVCDHQEELAARALVTAAEMHEKTIWPVNGSARDTGSGNRKSARATAMALGVMKKEKKGVNERKGGLLDRERTDGGLDTSTRGLNTSAQTKHKNGGLDTSTEGWTPLS</sequence>
<feature type="compositionally biased region" description="Basic and acidic residues" evidence="1">
    <location>
        <begin position="131"/>
        <end position="148"/>
    </location>
</feature>
<dbReference type="EMBL" id="KV419405">
    <property type="protein sequence ID" value="KZS94216.1"/>
    <property type="molecule type" value="Genomic_DNA"/>
</dbReference>
<keyword evidence="3" id="KW-1185">Reference proteome</keyword>
<evidence type="ECO:0000256" key="1">
    <source>
        <dbReference type="SAM" id="MobiDB-lite"/>
    </source>
</evidence>
<protein>
    <submittedName>
        <fullName evidence="2">Uncharacterized protein</fullName>
    </submittedName>
</protein>
<dbReference type="AlphaFoldDB" id="A0A164VJM7"/>
<name>A0A164VJM7_9AGAM</name>
<proteinExistence type="predicted"/>
<feature type="region of interest" description="Disordered" evidence="1">
    <location>
        <begin position="1"/>
        <end position="20"/>
    </location>
</feature>
<evidence type="ECO:0000313" key="2">
    <source>
        <dbReference type="EMBL" id="KZS94216.1"/>
    </source>
</evidence>